<dbReference type="Proteomes" id="UP000663844">
    <property type="component" value="Unassembled WGS sequence"/>
</dbReference>
<reference evidence="1" key="1">
    <citation type="submission" date="2021-02" db="EMBL/GenBank/DDBJ databases">
        <authorList>
            <person name="Nowell W R."/>
        </authorList>
    </citation>
    <scope>NUCLEOTIDE SEQUENCE</scope>
</reference>
<proteinExistence type="predicted"/>
<gene>
    <name evidence="1" type="ORF">OXD698_LOCUS42903</name>
</gene>
<dbReference type="AlphaFoldDB" id="A0A820E307"/>
<dbReference type="EMBL" id="CAJOAZ010011674">
    <property type="protein sequence ID" value="CAF4240629.1"/>
    <property type="molecule type" value="Genomic_DNA"/>
</dbReference>
<accession>A0A820E307</accession>
<evidence type="ECO:0000313" key="2">
    <source>
        <dbReference type="Proteomes" id="UP000663844"/>
    </source>
</evidence>
<feature type="non-terminal residue" evidence="1">
    <location>
        <position position="1"/>
    </location>
</feature>
<protein>
    <submittedName>
        <fullName evidence="1">Uncharacterized protein</fullName>
    </submittedName>
</protein>
<evidence type="ECO:0000313" key="1">
    <source>
        <dbReference type="EMBL" id="CAF4240629.1"/>
    </source>
</evidence>
<organism evidence="1 2">
    <name type="scientific">Adineta steineri</name>
    <dbReference type="NCBI Taxonomy" id="433720"/>
    <lineage>
        <taxon>Eukaryota</taxon>
        <taxon>Metazoa</taxon>
        <taxon>Spiralia</taxon>
        <taxon>Gnathifera</taxon>
        <taxon>Rotifera</taxon>
        <taxon>Eurotatoria</taxon>
        <taxon>Bdelloidea</taxon>
        <taxon>Adinetida</taxon>
        <taxon>Adinetidae</taxon>
        <taxon>Adineta</taxon>
    </lineage>
</organism>
<sequence>PSSTVWNPLKNLMTGTNSSDFSSLDIVLRNVASRNYHGIVRVYVDFPGQTLSLSVPGFLYDRLTLYSGWFVGFLGHCDEWHASPNTTYFSSASYHNQIIAVFSSSFTKTKIQLRYFAVTGNYNPTRLNVGSHDNSFDQDTYEVS</sequence>
<name>A0A820E307_9BILA</name>
<comment type="caution">
    <text evidence="1">The sequence shown here is derived from an EMBL/GenBank/DDBJ whole genome shotgun (WGS) entry which is preliminary data.</text>
</comment>